<evidence type="ECO:0000313" key="13">
    <source>
        <dbReference type="EMBL" id="KAF6029728.1"/>
    </source>
</evidence>
<keyword evidence="9 10" id="KW-0472">Membrane</keyword>
<evidence type="ECO:0000313" key="14">
    <source>
        <dbReference type="Proteomes" id="UP000593567"/>
    </source>
</evidence>
<dbReference type="Gene3D" id="1.50.40.10">
    <property type="entry name" value="Mitochondrial carrier domain"/>
    <property type="match status" value="2"/>
</dbReference>
<dbReference type="PROSITE" id="PS50920">
    <property type="entry name" value="SOLCAR"/>
    <property type="match status" value="1"/>
</dbReference>
<keyword evidence="7 12" id="KW-1133">Transmembrane helix</keyword>
<dbReference type="InterPro" id="IPR051508">
    <property type="entry name" value="Mito_Carrier_Antiporter"/>
</dbReference>
<evidence type="ECO:0000256" key="9">
    <source>
        <dbReference type="ARBA" id="ARBA00023136"/>
    </source>
</evidence>
<organism evidence="13 14">
    <name type="scientific">Bugula neritina</name>
    <name type="common">Brown bryozoan</name>
    <name type="synonym">Sertularia neritina</name>
    <dbReference type="NCBI Taxonomy" id="10212"/>
    <lineage>
        <taxon>Eukaryota</taxon>
        <taxon>Metazoa</taxon>
        <taxon>Spiralia</taxon>
        <taxon>Lophotrochozoa</taxon>
        <taxon>Bryozoa</taxon>
        <taxon>Gymnolaemata</taxon>
        <taxon>Cheilostomatida</taxon>
        <taxon>Flustrina</taxon>
        <taxon>Buguloidea</taxon>
        <taxon>Bugulidae</taxon>
        <taxon>Bugula</taxon>
    </lineage>
</organism>
<dbReference type="SUPFAM" id="SSF103506">
    <property type="entry name" value="Mitochondrial carrier"/>
    <property type="match status" value="1"/>
</dbReference>
<keyword evidence="8" id="KW-0496">Mitochondrion</keyword>
<comment type="similarity">
    <text evidence="2 11">Belongs to the mitochondrial carrier (TC 2.A.29) family.</text>
</comment>
<dbReference type="InterPro" id="IPR018108">
    <property type="entry name" value="MCP_transmembrane"/>
</dbReference>
<keyword evidence="3 11" id="KW-0813">Transport</keyword>
<keyword evidence="4 10" id="KW-0812">Transmembrane</keyword>
<evidence type="ECO:0000256" key="7">
    <source>
        <dbReference type="ARBA" id="ARBA00022989"/>
    </source>
</evidence>
<evidence type="ECO:0000256" key="8">
    <source>
        <dbReference type="ARBA" id="ARBA00023128"/>
    </source>
</evidence>
<evidence type="ECO:0000256" key="10">
    <source>
        <dbReference type="PROSITE-ProRule" id="PRU00282"/>
    </source>
</evidence>
<keyword evidence="14" id="KW-1185">Reference proteome</keyword>
<dbReference type="PANTHER" id="PTHR45928">
    <property type="entry name" value="RE38146P"/>
    <property type="match status" value="1"/>
</dbReference>
<evidence type="ECO:0000256" key="11">
    <source>
        <dbReference type="RuleBase" id="RU000488"/>
    </source>
</evidence>
<dbReference type="InterPro" id="IPR023395">
    <property type="entry name" value="MCP_dom_sf"/>
</dbReference>
<evidence type="ECO:0000256" key="4">
    <source>
        <dbReference type="ARBA" id="ARBA00022692"/>
    </source>
</evidence>
<feature type="repeat" description="Solcar" evidence="10">
    <location>
        <begin position="29"/>
        <end position="164"/>
    </location>
</feature>
<sequence length="175" mass="19483">MYQFVMNGFRLGSFQLLNDSLLRDKNGQITMAKSVLCGAIAGTIGGFFGSPMYMIKTHMQSKANLSIAVGYQNECNGLFASLKSIYNQYGIMGLWRGSSGAVARVMVDQPLNCGVLYSGFTDCFYKIFAKEGLWGFYKGWAASLFRLGPPHSSQSSILDHTRTLYSRWQHARDIN</sequence>
<keyword evidence="6" id="KW-0999">Mitochondrion inner membrane</keyword>
<dbReference type="AlphaFoldDB" id="A0A7J7JWK8"/>
<dbReference type="EMBL" id="VXIV02001791">
    <property type="protein sequence ID" value="KAF6029728.1"/>
    <property type="molecule type" value="Genomic_DNA"/>
</dbReference>
<name>A0A7J7JWK8_BUGNE</name>
<evidence type="ECO:0000256" key="6">
    <source>
        <dbReference type="ARBA" id="ARBA00022792"/>
    </source>
</evidence>
<dbReference type="GO" id="GO:0005743">
    <property type="term" value="C:mitochondrial inner membrane"/>
    <property type="evidence" value="ECO:0007669"/>
    <property type="project" value="UniProtKB-SubCell"/>
</dbReference>
<comment type="subcellular location">
    <subcellularLocation>
        <location evidence="1">Mitochondrion inner membrane</location>
        <topology evidence="1">Multi-pass membrane protein</topology>
    </subcellularLocation>
</comment>
<keyword evidence="5" id="KW-0677">Repeat</keyword>
<evidence type="ECO:0000256" key="5">
    <source>
        <dbReference type="ARBA" id="ARBA00022737"/>
    </source>
</evidence>
<dbReference type="Proteomes" id="UP000593567">
    <property type="component" value="Unassembled WGS sequence"/>
</dbReference>
<comment type="caution">
    <text evidence="13">The sequence shown here is derived from an EMBL/GenBank/DDBJ whole genome shotgun (WGS) entry which is preliminary data.</text>
</comment>
<feature type="transmembrane region" description="Helical" evidence="12">
    <location>
        <begin position="31"/>
        <end position="55"/>
    </location>
</feature>
<reference evidence="13" key="1">
    <citation type="submission" date="2020-06" db="EMBL/GenBank/DDBJ databases">
        <title>Draft genome of Bugula neritina, a colonial animal packing powerful symbionts and potential medicines.</title>
        <authorList>
            <person name="Rayko M."/>
        </authorList>
    </citation>
    <scope>NUCLEOTIDE SEQUENCE [LARGE SCALE GENOMIC DNA]</scope>
    <source>
        <strain evidence="13">Kwan_BN1</strain>
    </source>
</reference>
<protein>
    <submittedName>
        <fullName evidence="13">SLC25A34</fullName>
    </submittedName>
</protein>
<dbReference type="Pfam" id="PF00153">
    <property type="entry name" value="Mito_carr"/>
    <property type="match status" value="2"/>
</dbReference>
<evidence type="ECO:0000256" key="2">
    <source>
        <dbReference type="ARBA" id="ARBA00006375"/>
    </source>
</evidence>
<evidence type="ECO:0000256" key="12">
    <source>
        <dbReference type="SAM" id="Phobius"/>
    </source>
</evidence>
<dbReference type="OrthoDB" id="6703404at2759"/>
<dbReference type="PANTHER" id="PTHR45928:SF1">
    <property type="entry name" value="RE38146P"/>
    <property type="match status" value="1"/>
</dbReference>
<evidence type="ECO:0000256" key="3">
    <source>
        <dbReference type="ARBA" id="ARBA00022448"/>
    </source>
</evidence>
<accession>A0A7J7JWK8</accession>
<gene>
    <name evidence="13" type="ORF">EB796_011959</name>
</gene>
<evidence type="ECO:0000256" key="1">
    <source>
        <dbReference type="ARBA" id="ARBA00004448"/>
    </source>
</evidence>
<proteinExistence type="inferred from homology"/>